<feature type="binding site" evidence="7">
    <location>
        <position position="172"/>
    </location>
    <ligand>
        <name>substrate</name>
    </ligand>
</feature>
<feature type="active site" description="Proton acceptor" evidence="7">
    <location>
        <position position="166"/>
    </location>
</feature>
<evidence type="ECO:0000313" key="9">
    <source>
        <dbReference type="EMBL" id="EDP94584.1"/>
    </source>
</evidence>
<keyword evidence="5 7" id="KW-0324">Glycolysis</keyword>
<sequence length="249" mass="27117">MRRKIVAGNWKMNNDLSETEALLNDLIEQVPNTDASVMVAPAFVNLFQAFNVLKTFNVEVIAQNMHQEAKGAYTGEVSARMLKSVGIKTVILGHSERRAYFGETDELLAKKVDAALANELEIIFCFGEELEDRKAGNHFNIVENQLKNALFHLDTAAWKNIVLAYEPVWAIGTGETASPEQAQEMHAFIRKTVSEKFGDETGNGVSILYGGSVKPANAAEIFAKEDVDGGLIGGASLKAADFVAIINAI</sequence>
<name>A9EB54_9FLAO</name>
<dbReference type="InterPro" id="IPR035990">
    <property type="entry name" value="TIM_sf"/>
</dbReference>
<dbReference type="GO" id="GO:0004807">
    <property type="term" value="F:triose-phosphate isomerase activity"/>
    <property type="evidence" value="ECO:0007669"/>
    <property type="project" value="UniProtKB-UniRule"/>
</dbReference>
<dbReference type="RefSeq" id="WP_007094655.1">
    <property type="nucleotide sequence ID" value="NZ_CP142125.1"/>
</dbReference>
<dbReference type="InterPro" id="IPR022896">
    <property type="entry name" value="TrioseP_Isoase_bac/euk"/>
</dbReference>
<dbReference type="InterPro" id="IPR000652">
    <property type="entry name" value="Triosephosphate_isomerase"/>
</dbReference>
<dbReference type="eggNOG" id="COG0149">
    <property type="taxonomic scope" value="Bacteria"/>
</dbReference>
<comment type="caution">
    <text evidence="9">The sequence shown here is derived from an EMBL/GenBank/DDBJ whole genome shotgun (WGS) entry which is preliminary data.</text>
</comment>
<dbReference type="FunFam" id="3.20.20.70:FF:000016">
    <property type="entry name" value="Triosephosphate isomerase"/>
    <property type="match status" value="1"/>
</dbReference>
<dbReference type="EC" id="5.3.1.1" evidence="7 8"/>
<keyword evidence="10" id="KW-1185">Reference proteome</keyword>
<dbReference type="GO" id="GO:0005829">
    <property type="term" value="C:cytosol"/>
    <property type="evidence" value="ECO:0007669"/>
    <property type="project" value="TreeGrafter"/>
</dbReference>
<dbReference type="GO" id="GO:0019563">
    <property type="term" value="P:glycerol catabolic process"/>
    <property type="evidence" value="ECO:0007669"/>
    <property type="project" value="TreeGrafter"/>
</dbReference>
<evidence type="ECO:0000256" key="6">
    <source>
        <dbReference type="ARBA" id="ARBA00023235"/>
    </source>
</evidence>
<dbReference type="Pfam" id="PF00121">
    <property type="entry name" value="TIM"/>
    <property type="match status" value="1"/>
</dbReference>
<dbReference type="NCBIfam" id="TIGR00419">
    <property type="entry name" value="tim"/>
    <property type="match status" value="1"/>
</dbReference>
<evidence type="ECO:0000256" key="7">
    <source>
        <dbReference type="HAMAP-Rule" id="MF_00147"/>
    </source>
</evidence>
<evidence type="ECO:0000313" key="10">
    <source>
        <dbReference type="Proteomes" id="UP000002945"/>
    </source>
</evidence>
<dbReference type="OrthoDB" id="9809429at2"/>
<evidence type="ECO:0000256" key="4">
    <source>
        <dbReference type="ARBA" id="ARBA00022490"/>
    </source>
</evidence>
<keyword evidence="6 7" id="KW-0413">Isomerase</keyword>
<dbReference type="STRING" id="391587.KAOT1_10491"/>
<dbReference type="EMBL" id="ABIB01000016">
    <property type="protein sequence ID" value="EDP94584.1"/>
    <property type="molecule type" value="Genomic_DNA"/>
</dbReference>
<gene>
    <name evidence="7" type="primary">tpiA</name>
    <name evidence="9" type="ORF">KAOT1_10491</name>
</gene>
<dbReference type="HAMAP" id="MF_00147_B">
    <property type="entry name" value="TIM_B"/>
    <property type="match status" value="1"/>
</dbReference>
<comment type="catalytic activity">
    <reaction evidence="7 8">
        <text>D-glyceraldehyde 3-phosphate = dihydroxyacetone phosphate</text>
        <dbReference type="Rhea" id="RHEA:18585"/>
        <dbReference type="ChEBI" id="CHEBI:57642"/>
        <dbReference type="ChEBI" id="CHEBI:59776"/>
        <dbReference type="EC" id="5.3.1.1"/>
    </reaction>
</comment>
<comment type="subunit">
    <text evidence="7 8">Homodimer.</text>
</comment>
<feature type="active site" description="Electrophile" evidence="7">
    <location>
        <position position="94"/>
    </location>
</feature>
<dbReference type="CDD" id="cd00311">
    <property type="entry name" value="TIM"/>
    <property type="match status" value="1"/>
</dbReference>
<dbReference type="AlphaFoldDB" id="A9EB54"/>
<dbReference type="PANTHER" id="PTHR21139:SF42">
    <property type="entry name" value="TRIOSEPHOSPHATE ISOMERASE"/>
    <property type="match status" value="1"/>
</dbReference>
<comment type="pathway">
    <text evidence="1 7 8">Carbohydrate degradation; glycolysis; D-glyceraldehyde 3-phosphate from glycerone phosphate: step 1/1.</text>
</comment>
<feature type="binding site" evidence="7">
    <location>
        <begin position="233"/>
        <end position="234"/>
    </location>
    <ligand>
        <name>substrate</name>
    </ligand>
</feature>
<dbReference type="UniPathway" id="UPA00138"/>
<dbReference type="Gene3D" id="3.20.20.70">
    <property type="entry name" value="Aldolase class I"/>
    <property type="match status" value="1"/>
</dbReference>
<dbReference type="InterPro" id="IPR020861">
    <property type="entry name" value="Triosephosphate_isomerase_AS"/>
</dbReference>
<evidence type="ECO:0000256" key="1">
    <source>
        <dbReference type="ARBA" id="ARBA00004680"/>
    </source>
</evidence>
<keyword evidence="4 7" id="KW-0963">Cytoplasm</keyword>
<dbReference type="GO" id="GO:0006094">
    <property type="term" value="P:gluconeogenesis"/>
    <property type="evidence" value="ECO:0007669"/>
    <property type="project" value="UniProtKB-UniRule"/>
</dbReference>
<dbReference type="PANTHER" id="PTHR21139">
    <property type="entry name" value="TRIOSEPHOSPHATE ISOMERASE"/>
    <property type="match status" value="1"/>
</dbReference>
<dbReference type="GO" id="GO:0006096">
    <property type="term" value="P:glycolytic process"/>
    <property type="evidence" value="ECO:0007669"/>
    <property type="project" value="UniProtKB-UniRule"/>
</dbReference>
<dbReference type="Proteomes" id="UP000002945">
    <property type="component" value="Unassembled WGS sequence"/>
</dbReference>
<comment type="subcellular location">
    <subcellularLocation>
        <location evidence="7 8">Cytoplasm</location>
    </subcellularLocation>
</comment>
<dbReference type="GO" id="GO:0046166">
    <property type="term" value="P:glyceraldehyde-3-phosphate biosynthetic process"/>
    <property type="evidence" value="ECO:0007669"/>
    <property type="project" value="TreeGrafter"/>
</dbReference>
<dbReference type="UniPathway" id="UPA00109">
    <property type="reaction ID" value="UER00189"/>
</dbReference>
<reference evidence="9 10" key="1">
    <citation type="journal article" date="2011" name="J. Bacteriol.">
        <title>Genome sequence of the algicidal bacterium Kordia algicida OT-1.</title>
        <authorList>
            <person name="Lee H.S."/>
            <person name="Kang S.G."/>
            <person name="Kwon K.K."/>
            <person name="Lee J.H."/>
            <person name="Kim S.J."/>
        </authorList>
    </citation>
    <scope>NUCLEOTIDE SEQUENCE [LARGE SCALE GENOMIC DNA]</scope>
    <source>
        <strain evidence="9 10">OT-1</strain>
    </source>
</reference>
<dbReference type="HOGENOM" id="CLU_024251_2_3_10"/>
<feature type="binding site" evidence="7">
    <location>
        <position position="212"/>
    </location>
    <ligand>
        <name>substrate</name>
    </ligand>
</feature>
<dbReference type="PROSITE" id="PS51440">
    <property type="entry name" value="TIM_2"/>
    <property type="match status" value="1"/>
</dbReference>
<comment type="function">
    <text evidence="7">Involved in the gluconeogenesis. Catalyzes stereospecifically the conversion of dihydroxyacetone phosphate (DHAP) to D-glyceraldehyde-3-phosphate (G3P).</text>
</comment>
<comment type="similarity">
    <text evidence="2 7 8">Belongs to the triosephosphate isomerase family.</text>
</comment>
<dbReference type="PROSITE" id="PS00171">
    <property type="entry name" value="TIM_1"/>
    <property type="match status" value="1"/>
</dbReference>
<evidence type="ECO:0000256" key="8">
    <source>
        <dbReference type="RuleBase" id="RU363013"/>
    </source>
</evidence>
<evidence type="ECO:0000256" key="2">
    <source>
        <dbReference type="ARBA" id="ARBA00007422"/>
    </source>
</evidence>
<accession>A9EB54</accession>
<dbReference type="SUPFAM" id="SSF51351">
    <property type="entry name" value="Triosephosphate isomerase (TIM)"/>
    <property type="match status" value="1"/>
</dbReference>
<comment type="pathway">
    <text evidence="7 8">Carbohydrate biosynthesis; gluconeogenesis.</text>
</comment>
<protein>
    <recommendedName>
        <fullName evidence="7 8">Triosephosphate isomerase</fullName>
        <shortName evidence="7">TIM</shortName>
        <shortName evidence="7">TPI</shortName>
        <ecNumber evidence="7 8">5.3.1.1</ecNumber>
    </recommendedName>
    <alternativeName>
        <fullName evidence="7">Triose-phosphate isomerase</fullName>
    </alternativeName>
</protein>
<dbReference type="InterPro" id="IPR013785">
    <property type="entry name" value="Aldolase_TIM"/>
</dbReference>
<keyword evidence="3 7" id="KW-0312">Gluconeogenesis</keyword>
<evidence type="ECO:0000256" key="3">
    <source>
        <dbReference type="ARBA" id="ARBA00022432"/>
    </source>
</evidence>
<evidence type="ECO:0000256" key="5">
    <source>
        <dbReference type="ARBA" id="ARBA00023152"/>
    </source>
</evidence>
<organism evidence="9 10">
    <name type="scientific">Kordia algicida OT-1</name>
    <dbReference type="NCBI Taxonomy" id="391587"/>
    <lineage>
        <taxon>Bacteria</taxon>
        <taxon>Pseudomonadati</taxon>
        <taxon>Bacteroidota</taxon>
        <taxon>Flavobacteriia</taxon>
        <taxon>Flavobacteriales</taxon>
        <taxon>Flavobacteriaceae</taxon>
        <taxon>Kordia</taxon>
    </lineage>
</organism>
<proteinExistence type="inferred from homology"/>
<feature type="binding site" evidence="7">
    <location>
        <begin position="9"/>
        <end position="11"/>
    </location>
    <ligand>
        <name>substrate</name>
    </ligand>
</feature>